<dbReference type="InterPro" id="IPR032567">
    <property type="entry name" value="RTL1-rel"/>
</dbReference>
<reference evidence="2" key="2">
    <citation type="submission" date="2025-08" db="UniProtKB">
        <authorList>
            <consortium name="RefSeq"/>
        </authorList>
    </citation>
    <scope>IDENTIFICATION</scope>
</reference>
<reference evidence="1" key="1">
    <citation type="journal article" date="2020" name="Nat. Genet.">
        <title>Genomic diversifications of five Gossypium allopolyploid species and their impact on cotton improvement.</title>
        <authorList>
            <person name="Chen Z.J."/>
            <person name="Sreedasyam A."/>
            <person name="Ando A."/>
            <person name="Song Q."/>
            <person name="De Santiago L.M."/>
            <person name="Hulse-Kemp A.M."/>
            <person name="Ding M."/>
            <person name="Ye W."/>
            <person name="Kirkbride R.C."/>
            <person name="Jenkins J."/>
            <person name="Plott C."/>
            <person name="Lovell J."/>
            <person name="Lin Y.M."/>
            <person name="Vaughn R."/>
            <person name="Liu B."/>
            <person name="Simpson S."/>
            <person name="Scheffler B.E."/>
            <person name="Wen L."/>
            <person name="Saski C.A."/>
            <person name="Grover C.E."/>
            <person name="Hu G."/>
            <person name="Conover J.L."/>
            <person name="Carlson J.W."/>
            <person name="Shu S."/>
            <person name="Boston L.B."/>
            <person name="Williams M."/>
            <person name="Peterson D.G."/>
            <person name="McGee K."/>
            <person name="Jones D.C."/>
            <person name="Wendel J.F."/>
            <person name="Stelly D.M."/>
            <person name="Grimwood J."/>
            <person name="Schmutz J."/>
        </authorList>
    </citation>
    <scope>NUCLEOTIDE SEQUENCE [LARGE SCALE GENOMIC DNA]</scope>
    <source>
        <strain evidence="1">cv. TM-1</strain>
    </source>
</reference>
<name>A0ABM2YN06_GOSHI</name>
<dbReference type="InterPro" id="IPR021109">
    <property type="entry name" value="Peptidase_aspartic_dom_sf"/>
</dbReference>
<keyword evidence="1" id="KW-1185">Reference proteome</keyword>
<dbReference type="CDD" id="cd00303">
    <property type="entry name" value="retropepsin_like"/>
    <property type="match status" value="1"/>
</dbReference>
<protein>
    <recommendedName>
        <fullName evidence="3">RVP_2 domain-containing protein</fullName>
    </recommendedName>
</protein>
<dbReference type="Proteomes" id="UP000818029">
    <property type="component" value="Chromosome A08"/>
</dbReference>
<dbReference type="GeneID" id="121205054"/>
<proteinExistence type="predicted"/>
<dbReference type="RefSeq" id="XP_040931913.1">
    <property type="nucleotide sequence ID" value="XM_041075979.1"/>
</dbReference>
<dbReference type="Gene3D" id="2.40.70.10">
    <property type="entry name" value="Acid Proteases"/>
    <property type="match status" value="1"/>
</dbReference>
<dbReference type="Pfam" id="PF08284">
    <property type="entry name" value="RVP_2"/>
    <property type="match status" value="1"/>
</dbReference>
<gene>
    <name evidence="2" type="primary">LOC121205054</name>
</gene>
<evidence type="ECO:0000313" key="2">
    <source>
        <dbReference type="RefSeq" id="XP_040931913.1"/>
    </source>
</evidence>
<dbReference type="SUPFAM" id="SSF50630">
    <property type="entry name" value="Acid proteases"/>
    <property type="match status" value="1"/>
</dbReference>
<evidence type="ECO:0000313" key="1">
    <source>
        <dbReference type="Proteomes" id="UP000818029"/>
    </source>
</evidence>
<sequence>MGRGQRAPGRSAGQAEARQPALVYAACRQEDRDAPDVITGTFFILDVPYITLIDIGSTYSCIASNISGNLGSSVESTTSEVMVLSLVGQSVRVSKLYRNISLDVQRAIFLVDLMELSFEEFDLILGIDWLVKHHVSLDCATKRVVLRTEEDKEVVMIREYRNYLSNVISALVAEKMVRKGYEAFLAYVSVLDSGDSTSKDIKKVKNFLDIFPEELPGLPLNCELEFGIELLQASGTSCLSIRATFGVGSDSLHVPRLYVEIEVRPDLTFEEEPVQILDHDVTNLRRKSISLVKVLWRNHSTEEAT</sequence>
<dbReference type="PANTHER" id="PTHR15503:SF45">
    <property type="entry name" value="RNA-DIRECTED DNA POLYMERASE HOMOLOG"/>
    <property type="match status" value="1"/>
</dbReference>
<evidence type="ECO:0008006" key="3">
    <source>
        <dbReference type="Google" id="ProtNLM"/>
    </source>
</evidence>
<organism evidence="1 2">
    <name type="scientific">Gossypium hirsutum</name>
    <name type="common">Upland cotton</name>
    <name type="synonym">Gossypium mexicanum</name>
    <dbReference type="NCBI Taxonomy" id="3635"/>
    <lineage>
        <taxon>Eukaryota</taxon>
        <taxon>Viridiplantae</taxon>
        <taxon>Streptophyta</taxon>
        <taxon>Embryophyta</taxon>
        <taxon>Tracheophyta</taxon>
        <taxon>Spermatophyta</taxon>
        <taxon>Magnoliopsida</taxon>
        <taxon>eudicotyledons</taxon>
        <taxon>Gunneridae</taxon>
        <taxon>Pentapetalae</taxon>
        <taxon>rosids</taxon>
        <taxon>malvids</taxon>
        <taxon>Malvales</taxon>
        <taxon>Malvaceae</taxon>
        <taxon>Malvoideae</taxon>
        <taxon>Gossypium</taxon>
    </lineage>
</organism>
<accession>A0ABM2YN06</accession>
<dbReference type="PANTHER" id="PTHR15503">
    <property type="entry name" value="LDOC1 RELATED"/>
    <property type="match status" value="1"/>
</dbReference>